<dbReference type="InterPro" id="IPR020568">
    <property type="entry name" value="Ribosomal_Su5_D2-typ_SF"/>
</dbReference>
<dbReference type="SUPFAM" id="SSF53335">
    <property type="entry name" value="S-adenosyl-L-methionine-dependent methyltransferases"/>
    <property type="match status" value="1"/>
</dbReference>
<evidence type="ECO:0000259" key="7">
    <source>
        <dbReference type="Pfam" id="PF08241"/>
    </source>
</evidence>
<evidence type="ECO:0000256" key="5">
    <source>
        <dbReference type="ARBA" id="ARBA00022840"/>
    </source>
</evidence>
<sequence length="567" mass="63213">MDKFPIIKAGHVFNPFPKKNLKNINLVLNEIEIIYPTRLDAMAINPAAVCYNSNMVFTPGEVVVSLNKFINVKVKLLEEGGGRLIISKNTKRKVLVKHSYLLICNALNVNPSLEISVDDKDIPKHCGFGSSSSTITAVATAINELYGKPISDAELIKYVASNHAEEVRDDDENNLKVVQSIGGGATSGLTDEGIIIITGKATAIAKMFYEGKVLICTPKDYVQKDAKLLMELEEKNLWKFKKTGELYAEKIAYNLLHLALPDMANNKIKGLSDVVFDYRFNMGSNENCSFVYDGLTTIGENLRCLYENGYCEMLALSSVGPAYFAIVKNEKQEKACLEKMNDLNLNVINACICNTKYKVLNKKYYTHCFWQLKDTAKEFENRPTSKYITDLLNTFDLKNSNCIDIGAGGGRYSIFLKNKGANVLAVDKYKEMIGNVNAKKINFITACMTDIPVNDNSYDYALSVGVIHNAETVGEYLSALKEIYRILVNGGKCVLSTFTDDVIDDDLVELGNGEYEVKNKPPMVLLSKEKILNFIKTAGFKNIINVDEHITNVQTGKRNVYTVCFEK</sequence>
<dbReference type="GO" id="GO:0016301">
    <property type="term" value="F:kinase activity"/>
    <property type="evidence" value="ECO:0007669"/>
    <property type="project" value="UniProtKB-KW"/>
</dbReference>
<dbReference type="Pfam" id="PF00288">
    <property type="entry name" value="GHMP_kinases_N"/>
    <property type="match status" value="1"/>
</dbReference>
<dbReference type="CDD" id="cd02440">
    <property type="entry name" value="AdoMet_MTases"/>
    <property type="match status" value="1"/>
</dbReference>
<reference evidence="8" key="1">
    <citation type="submission" date="2020-10" db="EMBL/GenBank/DDBJ databases">
        <authorList>
            <person name="Gilroy R."/>
        </authorList>
    </citation>
    <scope>NUCLEOTIDE SEQUENCE</scope>
    <source>
        <strain evidence="8">CHK186-9395</strain>
    </source>
</reference>
<accession>A0A9D1NFM2</accession>
<dbReference type="GO" id="GO:0008757">
    <property type="term" value="F:S-adenosylmethionine-dependent methyltransferase activity"/>
    <property type="evidence" value="ECO:0007669"/>
    <property type="project" value="InterPro"/>
</dbReference>
<dbReference type="GO" id="GO:0005524">
    <property type="term" value="F:ATP binding"/>
    <property type="evidence" value="ECO:0007669"/>
    <property type="project" value="UniProtKB-KW"/>
</dbReference>
<keyword evidence="5" id="KW-0067">ATP-binding</keyword>
<comment type="caution">
    <text evidence="8">The sequence shown here is derived from an EMBL/GenBank/DDBJ whole genome shotgun (WGS) entry which is preliminary data.</text>
</comment>
<gene>
    <name evidence="8" type="ORF">IAA62_04475</name>
</gene>
<dbReference type="InterPro" id="IPR014721">
    <property type="entry name" value="Ribsml_uS5_D2-typ_fold_subgr"/>
</dbReference>
<keyword evidence="8" id="KW-0489">Methyltransferase</keyword>
<feature type="domain" description="Methyltransferase type 11" evidence="7">
    <location>
        <begin position="403"/>
        <end position="495"/>
    </location>
</feature>
<dbReference type="InterPro" id="IPR029063">
    <property type="entry name" value="SAM-dependent_MTases_sf"/>
</dbReference>
<evidence type="ECO:0000256" key="4">
    <source>
        <dbReference type="ARBA" id="ARBA00022777"/>
    </source>
</evidence>
<dbReference type="PANTHER" id="PTHR20861:SF1">
    <property type="entry name" value="HOMOSERINE KINASE"/>
    <property type="match status" value="1"/>
</dbReference>
<evidence type="ECO:0000256" key="1">
    <source>
        <dbReference type="ARBA" id="ARBA00022605"/>
    </source>
</evidence>
<evidence type="ECO:0000313" key="9">
    <source>
        <dbReference type="Proteomes" id="UP000886861"/>
    </source>
</evidence>
<dbReference type="Gene3D" id="3.30.230.10">
    <property type="match status" value="1"/>
</dbReference>
<evidence type="ECO:0000259" key="6">
    <source>
        <dbReference type="Pfam" id="PF00288"/>
    </source>
</evidence>
<keyword evidence="2" id="KW-0808">Transferase</keyword>
<dbReference type="EMBL" id="DVOJ01000015">
    <property type="protein sequence ID" value="HIV01789.1"/>
    <property type="molecule type" value="Genomic_DNA"/>
</dbReference>
<dbReference type="Gene3D" id="3.40.50.150">
    <property type="entry name" value="Vaccinia Virus protein VP39"/>
    <property type="match status" value="1"/>
</dbReference>
<dbReference type="SUPFAM" id="SSF54211">
    <property type="entry name" value="Ribosomal protein S5 domain 2-like"/>
    <property type="match status" value="1"/>
</dbReference>
<organism evidence="8 9">
    <name type="scientific">Candidatus Caccopulliclostridium gallistercoris</name>
    <dbReference type="NCBI Taxonomy" id="2840719"/>
    <lineage>
        <taxon>Bacteria</taxon>
        <taxon>Bacillati</taxon>
        <taxon>Bacillota</taxon>
        <taxon>Clostridia</taxon>
        <taxon>Candidatus Caccopulliclostridium</taxon>
    </lineage>
</organism>
<dbReference type="Pfam" id="PF08241">
    <property type="entry name" value="Methyltransf_11"/>
    <property type="match status" value="1"/>
</dbReference>
<keyword evidence="4" id="KW-0418">Kinase</keyword>
<reference evidence="8" key="2">
    <citation type="journal article" date="2021" name="PeerJ">
        <title>Extensive microbial diversity within the chicken gut microbiome revealed by metagenomics and culture.</title>
        <authorList>
            <person name="Gilroy R."/>
            <person name="Ravi A."/>
            <person name="Getino M."/>
            <person name="Pursley I."/>
            <person name="Horton D.L."/>
            <person name="Alikhan N.F."/>
            <person name="Baker D."/>
            <person name="Gharbi K."/>
            <person name="Hall N."/>
            <person name="Watson M."/>
            <person name="Adriaenssens E.M."/>
            <person name="Foster-Nyarko E."/>
            <person name="Jarju S."/>
            <person name="Secka A."/>
            <person name="Antonio M."/>
            <person name="Oren A."/>
            <person name="Chaudhuri R.R."/>
            <person name="La Ragione R."/>
            <person name="Hildebrand F."/>
            <person name="Pallen M.J."/>
        </authorList>
    </citation>
    <scope>NUCLEOTIDE SEQUENCE</scope>
    <source>
        <strain evidence="8">CHK186-9395</strain>
    </source>
</reference>
<keyword evidence="3" id="KW-0547">Nucleotide-binding</keyword>
<evidence type="ECO:0000256" key="3">
    <source>
        <dbReference type="ARBA" id="ARBA00022741"/>
    </source>
</evidence>
<dbReference type="GO" id="GO:0032259">
    <property type="term" value="P:methylation"/>
    <property type="evidence" value="ECO:0007669"/>
    <property type="project" value="UniProtKB-KW"/>
</dbReference>
<feature type="domain" description="GHMP kinase N-terminal" evidence="6">
    <location>
        <begin position="95"/>
        <end position="161"/>
    </location>
</feature>
<dbReference type="AlphaFoldDB" id="A0A9D1NFM2"/>
<proteinExistence type="predicted"/>
<dbReference type="Proteomes" id="UP000886861">
    <property type="component" value="Unassembled WGS sequence"/>
</dbReference>
<evidence type="ECO:0000313" key="8">
    <source>
        <dbReference type="EMBL" id="HIV01789.1"/>
    </source>
</evidence>
<evidence type="ECO:0000256" key="2">
    <source>
        <dbReference type="ARBA" id="ARBA00022679"/>
    </source>
</evidence>
<dbReference type="PANTHER" id="PTHR20861">
    <property type="entry name" value="HOMOSERINE/4-DIPHOSPHOCYTIDYL-2-C-METHYL-D-ERYTHRITOL KINASE"/>
    <property type="match status" value="1"/>
</dbReference>
<dbReference type="GO" id="GO:0008652">
    <property type="term" value="P:amino acid biosynthetic process"/>
    <property type="evidence" value="ECO:0007669"/>
    <property type="project" value="UniProtKB-KW"/>
</dbReference>
<dbReference type="InterPro" id="IPR006204">
    <property type="entry name" value="GHMP_kinase_N_dom"/>
</dbReference>
<dbReference type="InterPro" id="IPR013216">
    <property type="entry name" value="Methyltransf_11"/>
</dbReference>
<keyword evidence="1" id="KW-0028">Amino-acid biosynthesis</keyword>
<protein>
    <submittedName>
        <fullName evidence="8">Methyltransferase domain-containing protein</fullName>
    </submittedName>
</protein>
<name>A0A9D1NFM2_9FIRM</name>